<dbReference type="Pfam" id="PF07372">
    <property type="entry name" value="DUF1491"/>
    <property type="match status" value="1"/>
</dbReference>
<dbReference type="AlphaFoldDB" id="A0A1A0DBZ9"/>
<keyword evidence="1" id="KW-0436">Ligase</keyword>
<protein>
    <submittedName>
        <fullName evidence="1">GMP synthase (Glutamine-hydrolyzing)</fullName>
        <ecNumber evidence="1">6.3.5.2</ecNumber>
    </submittedName>
</protein>
<dbReference type="Proteomes" id="UP000093796">
    <property type="component" value="Unassembled WGS sequence"/>
</dbReference>
<evidence type="ECO:0000313" key="1">
    <source>
        <dbReference type="EMBL" id="OAZ72659.1"/>
    </source>
</evidence>
<evidence type="ECO:0000313" key="2">
    <source>
        <dbReference type="Proteomes" id="UP000093796"/>
    </source>
</evidence>
<dbReference type="GeneID" id="60376681"/>
<organism evidence="1 2">
    <name type="scientific">Acetobacter pasteurianus</name>
    <name type="common">Acetobacter turbidans</name>
    <dbReference type="NCBI Taxonomy" id="438"/>
    <lineage>
        <taxon>Bacteria</taxon>
        <taxon>Pseudomonadati</taxon>
        <taxon>Pseudomonadota</taxon>
        <taxon>Alphaproteobacteria</taxon>
        <taxon>Acetobacterales</taxon>
        <taxon>Acetobacteraceae</taxon>
        <taxon>Acetobacter</taxon>
    </lineage>
</organism>
<name>A0A1A0DBZ9_ACEPA</name>
<dbReference type="Gene3D" id="3.40.1530.20">
    <property type="entry name" value="Protein of unknown function (DUF1491)"/>
    <property type="match status" value="1"/>
</dbReference>
<dbReference type="EC" id="6.3.5.2" evidence="1"/>
<accession>A0A1A0DBZ9</accession>
<proteinExistence type="predicted"/>
<dbReference type="OrthoDB" id="9809136at2"/>
<dbReference type="PATRIC" id="fig|438.15.peg.1373"/>
<gene>
    <name evidence="1" type="ORF">SRCM100623_01201</name>
</gene>
<dbReference type="GO" id="GO:0003922">
    <property type="term" value="F:GMP synthase (glutamine-hydrolyzing) activity"/>
    <property type="evidence" value="ECO:0007669"/>
    <property type="project" value="UniProtKB-EC"/>
</dbReference>
<dbReference type="RefSeq" id="WP_003628397.1">
    <property type="nucleotide sequence ID" value="NZ_BSCN01000074.1"/>
</dbReference>
<dbReference type="EMBL" id="LYUD01000099">
    <property type="protein sequence ID" value="OAZ72659.1"/>
    <property type="molecule type" value="Genomic_DNA"/>
</dbReference>
<dbReference type="InterPro" id="IPR009964">
    <property type="entry name" value="DUF1491"/>
</dbReference>
<dbReference type="OMA" id="DPDLWIV"/>
<dbReference type="eggNOG" id="COG5447">
    <property type="taxonomic scope" value="Bacteria"/>
</dbReference>
<sequence>MTPPPRLKTDIMARAILRQSGQDGSSAMLLRKGDPDAGGILVVLAARNGSGVVLSQTRTPEGEPAWLRATGNTPVDAEQIQKFIERQVKFDPDLWVLEIESDSFSPSFEAILL</sequence>
<comment type="caution">
    <text evidence="1">The sequence shown here is derived from an EMBL/GenBank/DDBJ whole genome shotgun (WGS) entry which is preliminary data.</text>
</comment>
<reference evidence="1 2" key="1">
    <citation type="submission" date="2016-05" db="EMBL/GenBank/DDBJ databases">
        <title>Genome sequencing of Acetobacter pasteurianus strain SRCM100623.</title>
        <authorList>
            <person name="Song Y.R."/>
        </authorList>
    </citation>
    <scope>NUCLEOTIDE SEQUENCE [LARGE SCALE GENOMIC DNA]</scope>
    <source>
        <strain evidence="1 2">SRCM100623</strain>
    </source>
</reference>